<dbReference type="RefSeq" id="XP_025421563.1">
    <property type="nucleotide sequence ID" value="XM_025565778.1"/>
</dbReference>
<dbReference type="PANTHER" id="PTHR19303:SF73">
    <property type="entry name" value="PROTEIN PDC2"/>
    <property type="match status" value="1"/>
</dbReference>
<dbReference type="GO" id="GO:0003677">
    <property type="term" value="F:DNA binding"/>
    <property type="evidence" value="ECO:0007669"/>
    <property type="project" value="UniProtKB-KW"/>
</dbReference>
<evidence type="ECO:0000259" key="3">
    <source>
        <dbReference type="PROSITE" id="PS51253"/>
    </source>
</evidence>
<evidence type="ECO:0000313" key="4">
    <source>
        <dbReference type="Proteomes" id="UP000694846"/>
    </source>
</evidence>
<evidence type="ECO:0000256" key="2">
    <source>
        <dbReference type="ARBA" id="ARBA00023125"/>
    </source>
</evidence>
<name>A0A8B8GF24_9HEMI</name>
<dbReference type="InterPro" id="IPR004875">
    <property type="entry name" value="DDE_SF_endonuclease_dom"/>
</dbReference>
<dbReference type="AlphaFoldDB" id="A0A8B8GF24"/>
<proteinExistence type="predicted"/>
<keyword evidence="2" id="KW-0238">DNA-binding</keyword>
<dbReference type="Pfam" id="PF03221">
    <property type="entry name" value="HTH_Tnp_Tc5"/>
    <property type="match status" value="1"/>
</dbReference>
<dbReference type="OrthoDB" id="6608767at2759"/>
<keyword evidence="4" id="KW-1185">Reference proteome</keyword>
<dbReference type="Gene3D" id="1.10.10.60">
    <property type="entry name" value="Homeodomain-like"/>
    <property type="match status" value="2"/>
</dbReference>
<sequence length="313" mass="35783">MNKRRDLSVEEKLDVLKKYDELPKTNQRQATCKLNVSQSLLGRMLKSRQEIENASLENVNSNRERKRVGPLLRQKAEDLAIKIGKDNFVATEGWFHRWKKRENISFVKPYGEQGEANHVAARLWIHSEWPSLIAKYPPSCVFNADETGLYFRALPEHTYAFKNEKTRGTKTSKERLTILCCASMDGEKRKLLVIGKSKNPRCFKGVKNLPVDYTANSNAWMIKEIFTEWLIKWDNELHHDVLLLVDNCTAHVVTIFSISGRMYDIATLISSSISVSLSRFFVLIFVSVENPSSHKVRSVVSVMNSSSSSNVNS</sequence>
<dbReference type="InterPro" id="IPR006600">
    <property type="entry name" value="HTH_CenpB_DNA-bd_dom"/>
</dbReference>
<dbReference type="PROSITE" id="PS51253">
    <property type="entry name" value="HTH_CENPB"/>
    <property type="match status" value="1"/>
</dbReference>
<reference evidence="5" key="1">
    <citation type="submission" date="2025-08" db="UniProtKB">
        <authorList>
            <consortium name="RefSeq"/>
        </authorList>
    </citation>
    <scope>IDENTIFICATION</scope>
    <source>
        <tissue evidence="5">Whole body</tissue>
    </source>
</reference>
<dbReference type="PANTHER" id="PTHR19303">
    <property type="entry name" value="TRANSPOSON"/>
    <property type="match status" value="1"/>
</dbReference>
<dbReference type="InterPro" id="IPR050863">
    <property type="entry name" value="CenT-Element_Derived"/>
</dbReference>
<gene>
    <name evidence="5" type="primary">LOC112691512</name>
</gene>
<evidence type="ECO:0000256" key="1">
    <source>
        <dbReference type="ARBA" id="ARBA00004123"/>
    </source>
</evidence>
<dbReference type="Pfam" id="PF03184">
    <property type="entry name" value="DDE_1"/>
    <property type="match status" value="1"/>
</dbReference>
<protein>
    <submittedName>
        <fullName evidence="5">Tigger transposable element-derived protein 6-like</fullName>
    </submittedName>
</protein>
<feature type="domain" description="HTH CENPB-type" evidence="3">
    <location>
        <begin position="39"/>
        <end position="108"/>
    </location>
</feature>
<dbReference type="SUPFAM" id="SSF46689">
    <property type="entry name" value="Homeodomain-like"/>
    <property type="match status" value="1"/>
</dbReference>
<organism evidence="4 5">
    <name type="scientific">Sipha flava</name>
    <name type="common">yellow sugarcane aphid</name>
    <dbReference type="NCBI Taxonomy" id="143950"/>
    <lineage>
        <taxon>Eukaryota</taxon>
        <taxon>Metazoa</taxon>
        <taxon>Ecdysozoa</taxon>
        <taxon>Arthropoda</taxon>
        <taxon>Hexapoda</taxon>
        <taxon>Insecta</taxon>
        <taxon>Pterygota</taxon>
        <taxon>Neoptera</taxon>
        <taxon>Paraneoptera</taxon>
        <taxon>Hemiptera</taxon>
        <taxon>Sternorrhyncha</taxon>
        <taxon>Aphidomorpha</taxon>
        <taxon>Aphidoidea</taxon>
        <taxon>Aphididae</taxon>
        <taxon>Sipha</taxon>
    </lineage>
</organism>
<dbReference type="InterPro" id="IPR009057">
    <property type="entry name" value="Homeodomain-like_sf"/>
</dbReference>
<dbReference type="GeneID" id="112691512"/>
<dbReference type="GO" id="GO:0005634">
    <property type="term" value="C:nucleus"/>
    <property type="evidence" value="ECO:0007669"/>
    <property type="project" value="UniProtKB-SubCell"/>
</dbReference>
<evidence type="ECO:0000313" key="5">
    <source>
        <dbReference type="RefSeq" id="XP_025421563.1"/>
    </source>
</evidence>
<accession>A0A8B8GF24</accession>
<comment type="subcellular location">
    <subcellularLocation>
        <location evidence="1">Nucleus</location>
    </subcellularLocation>
</comment>
<dbReference type="Proteomes" id="UP000694846">
    <property type="component" value="Unplaced"/>
</dbReference>